<evidence type="ECO:0000256" key="4">
    <source>
        <dbReference type="ARBA" id="ARBA00022729"/>
    </source>
</evidence>
<comment type="subcellular location">
    <subcellularLocation>
        <location evidence="1">Apical cell membrane</location>
    </subcellularLocation>
</comment>
<reference evidence="11" key="5">
    <citation type="submission" date="2025-05" db="UniProtKB">
        <authorList>
            <consortium name="Ensembl"/>
        </authorList>
    </citation>
    <scope>IDENTIFICATION</scope>
</reference>
<keyword evidence="3" id="KW-1003">Cell membrane</keyword>
<dbReference type="GO" id="GO:0035313">
    <property type="term" value="P:wound healing, spreading of epidermal cells"/>
    <property type="evidence" value="ECO:0007669"/>
    <property type="project" value="TreeGrafter"/>
</dbReference>
<evidence type="ECO:0000256" key="8">
    <source>
        <dbReference type="ARBA" id="ARBA00024756"/>
    </source>
</evidence>
<dbReference type="GO" id="GO:0016324">
    <property type="term" value="C:apical plasma membrane"/>
    <property type="evidence" value="ECO:0007669"/>
    <property type="project" value="UniProtKB-SubCell"/>
</dbReference>
<keyword evidence="12" id="KW-1185">Reference proteome</keyword>
<dbReference type="GO" id="GO:0009897">
    <property type="term" value="C:external side of plasma membrane"/>
    <property type="evidence" value="ECO:0007669"/>
    <property type="project" value="TreeGrafter"/>
</dbReference>
<name>A0A671FC76_RHIFE</name>
<accession>A0A671FC76</accession>
<dbReference type="GO" id="GO:0030335">
    <property type="term" value="P:positive regulation of cell migration"/>
    <property type="evidence" value="ECO:0007669"/>
    <property type="project" value="TreeGrafter"/>
</dbReference>
<comment type="function">
    <text evidence="8">Modulates leading keratinocyte migration and cellular adhesion to matrix proteins during a wound-healing response and promotes wound repair. May play a role during trichilemmal differentiation of the hair follicle.</text>
</comment>
<dbReference type="Ensembl" id="ENSRFET00010021788.1">
    <property type="protein sequence ID" value="ENSRFEP00010020022.1"/>
    <property type="gene ID" value="ENSRFEG00010013472.1"/>
</dbReference>
<dbReference type="RefSeq" id="XP_032977839.1">
    <property type="nucleotide sequence ID" value="XM_033121948.1"/>
</dbReference>
<dbReference type="PANTHER" id="PTHR22527">
    <property type="entry name" value="PLACENTA-EXPRESSED TRANSCRIPT 1 PROTEIN"/>
    <property type="match status" value="1"/>
</dbReference>
<dbReference type="Proteomes" id="UP000585614">
    <property type="component" value="Unassembled WGS sequence"/>
</dbReference>
<evidence type="ECO:0000256" key="5">
    <source>
        <dbReference type="ARBA" id="ARBA00022782"/>
    </source>
</evidence>
<keyword evidence="5" id="KW-0221">Differentiation</keyword>
<dbReference type="GO" id="GO:0001953">
    <property type="term" value="P:negative regulation of cell-matrix adhesion"/>
    <property type="evidence" value="ECO:0007669"/>
    <property type="project" value="TreeGrafter"/>
</dbReference>
<evidence type="ECO:0000256" key="3">
    <source>
        <dbReference type="ARBA" id="ARBA00022475"/>
    </source>
</evidence>
<reference evidence="11 12" key="1">
    <citation type="journal article" date="2015" name="Annu Rev Anim Biosci">
        <title>The Genome 10K Project: a way forward.</title>
        <authorList>
            <person name="Koepfli K.P."/>
            <person name="Paten B."/>
            <person name="O'Brien S.J."/>
            <person name="Koepfli K.P."/>
            <person name="Paten B."/>
            <person name="Antunes A."/>
            <person name="Belov K."/>
            <person name="Bustamante C."/>
            <person name="Castoe T.A."/>
            <person name="Clawson H."/>
            <person name="Crawford A.J."/>
            <person name="Diekhans M."/>
            <person name="Distel D."/>
            <person name="Durbin R."/>
            <person name="Earl D."/>
            <person name="Fujita M.K."/>
            <person name="Gamble T."/>
            <person name="Georges A."/>
            <person name="Gemmell N."/>
            <person name="Gilbert M.T."/>
            <person name="Graves J.M."/>
            <person name="Green R.E."/>
            <person name="Hickey G."/>
            <person name="Jarvis E.D."/>
            <person name="Johnson W."/>
            <person name="Komissarov A."/>
            <person name="Korf I."/>
            <person name="Kuhn R."/>
            <person name="Larkin D.M."/>
            <person name="Lewin H."/>
            <person name="Lopez J.V."/>
            <person name="Ma J."/>
            <person name="Marques-Bonet T."/>
            <person name="Miller W."/>
            <person name="Murphy R."/>
            <person name="Pevzner P."/>
            <person name="Shapiro B."/>
            <person name="Steiner C."/>
            <person name="Tamazian G."/>
            <person name="Venkatesh B."/>
            <person name="Wang J."/>
            <person name="Wayne R."/>
            <person name="Wiley E."/>
            <person name="Yang H."/>
            <person name="Zhang G."/>
            <person name="Haussler D."/>
            <person name="Ryder O."/>
            <person name="O'Brien S.J."/>
        </authorList>
    </citation>
    <scope>NUCLEOTIDE SEQUENCE</scope>
</reference>
<feature type="chain" id="PRO_5044626324" description="Placenta-expressed transcript 1 protein" evidence="9">
    <location>
        <begin position="28"/>
        <end position="214"/>
    </location>
</feature>
<reference evidence="10 13" key="4">
    <citation type="journal article" date="2020" name="Nature">
        <title>Six reference-quality genomes reveal evolution of bat adaptations.</title>
        <authorList>
            <person name="Jebb D."/>
            <person name="Huang Z."/>
            <person name="Pippel M."/>
            <person name="Hughes G.M."/>
            <person name="Lavrichenko K."/>
            <person name="Devanna P."/>
            <person name="Winkler S."/>
            <person name="Jermiin L.S."/>
            <person name="Skirmuntt E.C."/>
            <person name="Katzourakis A."/>
            <person name="Burkitt-Gray L."/>
            <person name="Ray D.A."/>
            <person name="Sullivan K.A.M."/>
            <person name="Roscito J.G."/>
            <person name="Kirilenko B.M."/>
            <person name="Davalos L.M."/>
            <person name="Corthals A.P."/>
            <person name="Power M.L."/>
            <person name="Jones G."/>
            <person name="Ransome R.D."/>
            <person name="Dechmann D.K.N."/>
            <person name="Locatelli A.G."/>
            <person name="Puechmaille S.J."/>
            <person name="Fedrigo O."/>
            <person name="Jarvis E.D."/>
            <person name="Hiller M."/>
            <person name="Vernes S.C."/>
            <person name="Myers E.W."/>
            <person name="Teeling E.C."/>
        </authorList>
    </citation>
    <scope>NUCLEOTIDE SEQUENCE [LARGE SCALE GENOMIC DNA]</scope>
    <source>
        <strain evidence="10">MRhiFer1</strain>
        <tissue evidence="10">Lung</tissue>
    </source>
</reference>
<gene>
    <name evidence="11" type="primary">PLET1</name>
    <name evidence="10" type="ORF">mRhiFer1_013173</name>
</gene>
<dbReference type="KEGG" id="rfq:117031360"/>
<evidence type="ECO:0000256" key="9">
    <source>
        <dbReference type="SAM" id="SignalP"/>
    </source>
</evidence>
<dbReference type="PANTHER" id="PTHR22527:SF2">
    <property type="entry name" value="PLACENTA-EXPRESSED TRANSCRIPT 1 PROTEIN"/>
    <property type="match status" value="1"/>
</dbReference>
<dbReference type="GeneID" id="117031360"/>
<dbReference type="EMBL" id="JACAGC010000011">
    <property type="protein sequence ID" value="KAF6333963.1"/>
    <property type="molecule type" value="Genomic_DNA"/>
</dbReference>
<reference evidence="11 12" key="2">
    <citation type="journal article" date="2018" name="Annu Rev Anim Biosci">
        <title>Bat Biology, Genomes, and the Bat1K Project: To Generate Chromosome-Level Genomes for All Living Bat Species.</title>
        <authorList>
            <person name="Teeling E.C."/>
            <person name="Vernes S.C."/>
            <person name="Davalos L.M."/>
            <person name="Ray D.A."/>
            <person name="Gilbert M.T.P."/>
            <person name="Myers E."/>
        </authorList>
    </citation>
    <scope>NUCLEOTIDE SEQUENCE</scope>
</reference>
<evidence type="ECO:0000256" key="6">
    <source>
        <dbReference type="ARBA" id="ARBA00023136"/>
    </source>
</evidence>
<evidence type="ECO:0000256" key="2">
    <source>
        <dbReference type="ARBA" id="ARBA00014036"/>
    </source>
</evidence>
<keyword evidence="4 9" id="KW-0732">Signal</keyword>
<evidence type="ECO:0000313" key="10">
    <source>
        <dbReference type="EMBL" id="KAF6333963.1"/>
    </source>
</evidence>
<proteinExistence type="predicted"/>
<evidence type="ECO:0000313" key="13">
    <source>
        <dbReference type="Proteomes" id="UP000585614"/>
    </source>
</evidence>
<keyword evidence="7" id="KW-0325">Glycoprotein</keyword>
<dbReference type="GeneTree" id="ENSGT00390000014690"/>
<protein>
    <recommendedName>
        <fullName evidence="2">Placenta-expressed transcript 1 protein</fullName>
    </recommendedName>
</protein>
<evidence type="ECO:0000313" key="11">
    <source>
        <dbReference type="Ensembl" id="ENSRFEP00010020022.1"/>
    </source>
</evidence>
<feature type="signal peptide" evidence="9">
    <location>
        <begin position="1"/>
        <end position="27"/>
    </location>
</feature>
<dbReference type="InterPro" id="IPR026184">
    <property type="entry name" value="PLET1"/>
</dbReference>
<keyword evidence="6" id="KW-0472">Membrane</keyword>
<evidence type="ECO:0000256" key="7">
    <source>
        <dbReference type="ARBA" id="ARBA00023180"/>
    </source>
</evidence>
<dbReference type="CTD" id="349633"/>
<sequence>MAILGSTLLPLGLFPCLVMLFISASSANDSDSCLLFIQIVPTTAPGIKANPDVYESDTFYTISVPVNNNVSSVVLRAVDMNNNSLGVWHNADRDCNSSSLYHMKDSHSTLLRAYWESPHSANVTAVKIQAFTISFHRMATFSSLTLKKRAMTTTSPFTISTTRPPNTRVLPTTRILNPTSTLTTSSSVASGIFLSPIADALQILLVFLTSKLLF</sequence>
<evidence type="ECO:0000256" key="1">
    <source>
        <dbReference type="ARBA" id="ARBA00004221"/>
    </source>
</evidence>
<dbReference type="OMA" id="TVWVPVN"/>
<evidence type="ECO:0000313" key="12">
    <source>
        <dbReference type="Proteomes" id="UP000472240"/>
    </source>
</evidence>
<dbReference type="OrthoDB" id="9446289at2759"/>
<dbReference type="GO" id="GO:0030154">
    <property type="term" value="P:cell differentiation"/>
    <property type="evidence" value="ECO:0007669"/>
    <property type="project" value="UniProtKB-KW"/>
</dbReference>
<reference evidence="11 12" key="3">
    <citation type="submission" date="2018-12" db="EMBL/GenBank/DDBJ databases">
        <title>G10K-VGP greater horseshoe bat female genome, primary haplotype.</title>
        <authorList>
            <person name="Teeling E."/>
            <person name="Myers G."/>
            <person name="Vernes S."/>
            <person name="Pippel M."/>
            <person name="Winkler S."/>
            <person name="Fedrigo O."/>
            <person name="Rhie A."/>
            <person name="Koren S."/>
            <person name="Phillippy A."/>
            <person name="Lewin H."/>
            <person name="Damas J."/>
            <person name="Howe K."/>
            <person name="Mountcastle J."/>
            <person name="Jarvis E.D."/>
        </authorList>
    </citation>
    <scope>NUCLEOTIDE SEQUENCE [LARGE SCALE GENOMIC DNA]</scope>
</reference>
<organism evidence="11 12">
    <name type="scientific">Rhinolophus ferrumequinum</name>
    <name type="common">Greater horseshoe bat</name>
    <dbReference type="NCBI Taxonomy" id="59479"/>
    <lineage>
        <taxon>Eukaryota</taxon>
        <taxon>Metazoa</taxon>
        <taxon>Chordata</taxon>
        <taxon>Craniata</taxon>
        <taxon>Vertebrata</taxon>
        <taxon>Euteleostomi</taxon>
        <taxon>Mammalia</taxon>
        <taxon>Eutheria</taxon>
        <taxon>Laurasiatheria</taxon>
        <taxon>Chiroptera</taxon>
        <taxon>Yinpterochiroptera</taxon>
        <taxon>Rhinolophoidea</taxon>
        <taxon>Rhinolophidae</taxon>
        <taxon>Rhinolophinae</taxon>
        <taxon>Rhinolophus</taxon>
    </lineage>
</organism>
<dbReference type="Proteomes" id="UP000472240">
    <property type="component" value="Chromosome 11"/>
</dbReference>
<dbReference type="AlphaFoldDB" id="A0A671FC76"/>